<dbReference type="Proteomes" id="UP000265703">
    <property type="component" value="Unassembled WGS sequence"/>
</dbReference>
<reference evidence="1 2" key="1">
    <citation type="submission" date="2018-06" db="EMBL/GenBank/DDBJ databases">
        <title>Comparative genomics reveals the genomic features of Rhizophagus irregularis, R. cerebriforme, R. diaphanum and Gigaspora rosea, and their symbiotic lifestyle signature.</title>
        <authorList>
            <person name="Morin E."/>
            <person name="San Clemente H."/>
            <person name="Chen E.C.H."/>
            <person name="De La Providencia I."/>
            <person name="Hainaut M."/>
            <person name="Kuo A."/>
            <person name="Kohler A."/>
            <person name="Murat C."/>
            <person name="Tang N."/>
            <person name="Roy S."/>
            <person name="Loubradou J."/>
            <person name="Henrissat B."/>
            <person name="Grigoriev I.V."/>
            <person name="Corradi N."/>
            <person name="Roux C."/>
            <person name="Martin F.M."/>
        </authorList>
    </citation>
    <scope>NUCLEOTIDE SEQUENCE [LARGE SCALE GENOMIC DNA]</scope>
    <source>
        <strain evidence="1 2">DAOM 227022</strain>
    </source>
</reference>
<dbReference type="EMBL" id="QKYT01000620">
    <property type="protein sequence ID" value="RIA82887.1"/>
    <property type="molecule type" value="Genomic_DNA"/>
</dbReference>
<accession>A0A397SFZ2</accession>
<proteinExistence type="predicted"/>
<dbReference type="OrthoDB" id="2398535at2759"/>
<sequence>MGKPYGQNIHSHPPPPAKSSTYYYLVNFLPKRTTLKDNHIKNLPELLSKVAEIIPLMEDNIFLNLLVESVATILLNIIELGRLSATGFQYLLSYKYEKEKPFITP</sequence>
<name>A0A397SFZ2_9GLOM</name>
<evidence type="ECO:0000313" key="2">
    <source>
        <dbReference type="Proteomes" id="UP000265703"/>
    </source>
</evidence>
<gene>
    <name evidence="1" type="ORF">C1645_834649</name>
</gene>
<protein>
    <submittedName>
        <fullName evidence="1">Uncharacterized protein</fullName>
    </submittedName>
</protein>
<organism evidence="1 2">
    <name type="scientific">Glomus cerebriforme</name>
    <dbReference type="NCBI Taxonomy" id="658196"/>
    <lineage>
        <taxon>Eukaryota</taxon>
        <taxon>Fungi</taxon>
        <taxon>Fungi incertae sedis</taxon>
        <taxon>Mucoromycota</taxon>
        <taxon>Glomeromycotina</taxon>
        <taxon>Glomeromycetes</taxon>
        <taxon>Glomerales</taxon>
        <taxon>Glomeraceae</taxon>
        <taxon>Glomus</taxon>
    </lineage>
</organism>
<keyword evidence="2" id="KW-1185">Reference proteome</keyword>
<evidence type="ECO:0000313" key="1">
    <source>
        <dbReference type="EMBL" id="RIA82887.1"/>
    </source>
</evidence>
<comment type="caution">
    <text evidence="1">The sequence shown here is derived from an EMBL/GenBank/DDBJ whole genome shotgun (WGS) entry which is preliminary data.</text>
</comment>
<dbReference type="AlphaFoldDB" id="A0A397SFZ2"/>